<gene>
    <name evidence="2" type="ORF">J2S04_002549</name>
</gene>
<evidence type="ECO:0000256" key="1">
    <source>
        <dbReference type="SAM" id="Phobius"/>
    </source>
</evidence>
<evidence type="ECO:0000313" key="3">
    <source>
        <dbReference type="Proteomes" id="UP001229209"/>
    </source>
</evidence>
<accession>A0ABT9LZA1</accession>
<keyword evidence="1" id="KW-0812">Transmembrane</keyword>
<name>A0ABT9LZA1_9BACL</name>
<keyword evidence="3" id="KW-1185">Reference proteome</keyword>
<dbReference type="EMBL" id="JAURUO010000017">
    <property type="protein sequence ID" value="MDP9729575.1"/>
    <property type="molecule type" value="Genomic_DNA"/>
</dbReference>
<keyword evidence="1" id="KW-1133">Transmembrane helix</keyword>
<reference evidence="2 3" key="1">
    <citation type="submission" date="2023-07" db="EMBL/GenBank/DDBJ databases">
        <title>Genomic Encyclopedia of Type Strains, Phase IV (KMG-IV): sequencing the most valuable type-strain genomes for metagenomic binning, comparative biology and taxonomic classification.</title>
        <authorList>
            <person name="Goeker M."/>
        </authorList>
    </citation>
    <scope>NUCLEOTIDE SEQUENCE [LARGE SCALE GENOMIC DNA]</scope>
    <source>
        <strain evidence="2 3">DSM 25924</strain>
    </source>
</reference>
<protein>
    <submittedName>
        <fullName evidence="2">Uncharacterized protein</fullName>
    </submittedName>
</protein>
<feature type="transmembrane region" description="Helical" evidence="1">
    <location>
        <begin position="29"/>
        <end position="51"/>
    </location>
</feature>
<proteinExistence type="predicted"/>
<dbReference type="RefSeq" id="WP_203114194.1">
    <property type="nucleotide sequence ID" value="NZ_JAURUO010000017.1"/>
</dbReference>
<dbReference type="Proteomes" id="UP001229209">
    <property type="component" value="Unassembled WGS sequence"/>
</dbReference>
<sequence>MLFMEKKAWVVRALRLRNGEDEKSSITGILRWVIGTVAVVAVVSGMVYYFYNTYHQSTSTVSNINYGIASANYTIPGGGSVSGNGNITLPSMP</sequence>
<organism evidence="2 3">
    <name type="scientific">Alicyclobacillus tolerans</name>
    <dbReference type="NCBI Taxonomy" id="90970"/>
    <lineage>
        <taxon>Bacteria</taxon>
        <taxon>Bacillati</taxon>
        <taxon>Bacillota</taxon>
        <taxon>Bacilli</taxon>
        <taxon>Bacillales</taxon>
        <taxon>Alicyclobacillaceae</taxon>
        <taxon>Alicyclobacillus</taxon>
    </lineage>
</organism>
<evidence type="ECO:0000313" key="2">
    <source>
        <dbReference type="EMBL" id="MDP9729575.1"/>
    </source>
</evidence>
<comment type="caution">
    <text evidence="2">The sequence shown here is derived from an EMBL/GenBank/DDBJ whole genome shotgun (WGS) entry which is preliminary data.</text>
</comment>
<keyword evidence="1" id="KW-0472">Membrane</keyword>